<dbReference type="PANTHER" id="PTHR46484:SF7">
    <property type="entry name" value="MYELIN-ASSOCIATED GLYCOPROTEIN-LIKE-RELATED"/>
    <property type="match status" value="1"/>
</dbReference>
<dbReference type="InterPro" id="IPR013783">
    <property type="entry name" value="Ig-like_fold"/>
</dbReference>
<organism evidence="2 3">
    <name type="scientific">Gasterosteus aculeatus aculeatus</name>
    <name type="common">three-spined stickleback</name>
    <dbReference type="NCBI Taxonomy" id="481459"/>
    <lineage>
        <taxon>Eukaryota</taxon>
        <taxon>Metazoa</taxon>
        <taxon>Chordata</taxon>
        <taxon>Craniata</taxon>
        <taxon>Vertebrata</taxon>
        <taxon>Euteleostomi</taxon>
        <taxon>Actinopterygii</taxon>
        <taxon>Neopterygii</taxon>
        <taxon>Teleostei</taxon>
        <taxon>Neoteleostei</taxon>
        <taxon>Acanthomorphata</taxon>
        <taxon>Eupercaria</taxon>
        <taxon>Perciformes</taxon>
        <taxon>Cottioidei</taxon>
        <taxon>Gasterosteales</taxon>
        <taxon>Gasterosteidae</taxon>
        <taxon>Gasterosteus</taxon>
    </lineage>
</organism>
<dbReference type="AlphaFoldDB" id="A0AAQ4S298"/>
<dbReference type="Ensembl" id="ENSGACT00000035915.1">
    <property type="protein sequence ID" value="ENSGACP00000034793.1"/>
    <property type="gene ID" value="ENSGACG00000033053.1"/>
</dbReference>
<dbReference type="GeneTree" id="ENSGT01150000286924"/>
<proteinExistence type="predicted"/>
<evidence type="ECO:0000259" key="1">
    <source>
        <dbReference type="PROSITE" id="PS50835"/>
    </source>
</evidence>
<dbReference type="Ensembl" id="ENSGACT00000041865.1">
    <property type="protein sequence ID" value="ENSGACP00000069785.1"/>
    <property type="gene ID" value="ENSGACG00000033053.1"/>
</dbReference>
<feature type="domain" description="Ig-like" evidence="1">
    <location>
        <begin position="45"/>
        <end position="137"/>
    </location>
</feature>
<dbReference type="InterPro" id="IPR007110">
    <property type="entry name" value="Ig-like_dom"/>
</dbReference>
<dbReference type="Gene3D" id="2.60.40.10">
    <property type="entry name" value="Immunoglobulins"/>
    <property type="match status" value="1"/>
</dbReference>
<name>A0AAQ4S298_GASAC</name>
<accession>A0AAQ4S298</accession>
<dbReference type="Ensembl" id="ENSGACT00000082414.1">
    <property type="protein sequence ID" value="ENSGACP00000060439.1"/>
    <property type="gene ID" value="ENSGACG00000033053.1"/>
</dbReference>
<reference evidence="2" key="2">
    <citation type="submission" date="2025-05" db="UniProtKB">
        <authorList>
            <consortium name="Ensembl"/>
        </authorList>
    </citation>
    <scope>IDENTIFICATION</scope>
</reference>
<keyword evidence="3" id="KW-1185">Reference proteome</keyword>
<reference evidence="2 3" key="1">
    <citation type="journal article" date="2021" name="G3 (Bethesda)">
        <title>Improved contiguity of the threespine stickleback genome using long-read sequencing.</title>
        <authorList>
            <person name="Nath S."/>
            <person name="Shaw D.E."/>
            <person name="White M.A."/>
        </authorList>
    </citation>
    <scope>NUCLEOTIDE SEQUENCE [LARGE SCALE GENOMIC DNA]</scope>
    <source>
        <strain evidence="2 3">Lake Benthic</strain>
    </source>
</reference>
<dbReference type="InterPro" id="IPR036179">
    <property type="entry name" value="Ig-like_dom_sf"/>
</dbReference>
<dbReference type="Proteomes" id="UP000007635">
    <property type="component" value="Chromosome XX"/>
</dbReference>
<sequence length="138" mass="15687">MIVSCSRCSVCKQLSQRYALKITDHLHLFYVSTWFSSFSFVANPPDPILTHSTAIQGRPFTITCSVTHTCPSHVPELTWNRATTDDVVTVVHKKNRFGYWEMESILAFTPEEKDDHSEIICTAAFFGGRNLKPCRISM</sequence>
<dbReference type="PROSITE" id="PS50835">
    <property type="entry name" value="IG_LIKE"/>
    <property type="match status" value="1"/>
</dbReference>
<protein>
    <recommendedName>
        <fullName evidence="1">Ig-like domain-containing protein</fullName>
    </recommendedName>
</protein>
<dbReference type="SUPFAM" id="SSF48726">
    <property type="entry name" value="Immunoglobulin"/>
    <property type="match status" value="1"/>
</dbReference>
<evidence type="ECO:0000313" key="3">
    <source>
        <dbReference type="Proteomes" id="UP000007635"/>
    </source>
</evidence>
<dbReference type="PANTHER" id="PTHR46484">
    <property type="entry name" value="SI:CH211-171H4.5-RELATED"/>
    <property type="match status" value="1"/>
</dbReference>
<evidence type="ECO:0000313" key="2">
    <source>
        <dbReference type="Ensembl" id="ENSGACP00000069785.1"/>
    </source>
</evidence>